<gene>
    <name evidence="10" type="ORF">LUZ62_019529</name>
</gene>
<keyword evidence="3" id="KW-0677">Repeat</keyword>
<feature type="domain" description="PGG" evidence="9">
    <location>
        <begin position="735"/>
        <end position="836"/>
    </location>
</feature>
<feature type="transmembrane region" description="Helical" evidence="8">
    <location>
        <begin position="844"/>
        <end position="864"/>
    </location>
</feature>
<dbReference type="PROSITE" id="PS50297">
    <property type="entry name" value="ANK_REP_REGION"/>
    <property type="match status" value="4"/>
</dbReference>
<comment type="caution">
    <text evidence="10">The sequence shown here is derived from an EMBL/GenBank/DDBJ whole genome shotgun (WGS) entry which is preliminary data.</text>
</comment>
<dbReference type="PANTHER" id="PTHR24186:SF50">
    <property type="entry name" value="ANKYRIN REPEAT-CONTAINING PROTEIN ITN1-LIKE ISOFORM X1"/>
    <property type="match status" value="1"/>
</dbReference>
<evidence type="ECO:0000256" key="5">
    <source>
        <dbReference type="ARBA" id="ARBA00023043"/>
    </source>
</evidence>
<evidence type="ECO:0000313" key="11">
    <source>
        <dbReference type="Proteomes" id="UP001140206"/>
    </source>
</evidence>
<proteinExistence type="predicted"/>
<name>A0AAV8GVD1_9POAL</name>
<feature type="repeat" description="ANK" evidence="7">
    <location>
        <begin position="500"/>
        <end position="532"/>
    </location>
</feature>
<evidence type="ECO:0000256" key="8">
    <source>
        <dbReference type="SAM" id="Phobius"/>
    </source>
</evidence>
<dbReference type="EMBL" id="JAMFTS010000001">
    <property type="protein sequence ID" value="KAJ4806963.1"/>
    <property type="molecule type" value="Genomic_DNA"/>
</dbReference>
<feature type="transmembrane region" description="Helical" evidence="8">
    <location>
        <begin position="779"/>
        <end position="798"/>
    </location>
</feature>
<comment type="subcellular location">
    <subcellularLocation>
        <location evidence="1">Membrane</location>
        <topology evidence="1">Multi-pass membrane protein</topology>
    </subcellularLocation>
</comment>
<reference evidence="10" key="1">
    <citation type="submission" date="2022-08" db="EMBL/GenBank/DDBJ databases">
        <authorList>
            <person name="Marques A."/>
        </authorList>
    </citation>
    <scope>NUCLEOTIDE SEQUENCE</scope>
    <source>
        <strain evidence="10">RhyPub2mFocal</strain>
        <tissue evidence="10">Leaves</tissue>
    </source>
</reference>
<evidence type="ECO:0000313" key="10">
    <source>
        <dbReference type="EMBL" id="KAJ4806963.1"/>
    </source>
</evidence>
<organism evidence="10 11">
    <name type="scientific">Rhynchospora pubera</name>
    <dbReference type="NCBI Taxonomy" id="906938"/>
    <lineage>
        <taxon>Eukaryota</taxon>
        <taxon>Viridiplantae</taxon>
        <taxon>Streptophyta</taxon>
        <taxon>Embryophyta</taxon>
        <taxon>Tracheophyta</taxon>
        <taxon>Spermatophyta</taxon>
        <taxon>Magnoliopsida</taxon>
        <taxon>Liliopsida</taxon>
        <taxon>Poales</taxon>
        <taxon>Cyperaceae</taxon>
        <taxon>Cyperoideae</taxon>
        <taxon>Rhynchosporeae</taxon>
        <taxon>Rhynchospora</taxon>
    </lineage>
</organism>
<keyword evidence="4 8" id="KW-1133">Transmembrane helix</keyword>
<feature type="transmembrane region" description="Helical" evidence="8">
    <location>
        <begin position="739"/>
        <end position="758"/>
    </location>
</feature>
<dbReference type="InterPro" id="IPR026961">
    <property type="entry name" value="PGG_dom"/>
</dbReference>
<evidence type="ECO:0000256" key="1">
    <source>
        <dbReference type="ARBA" id="ARBA00004141"/>
    </source>
</evidence>
<dbReference type="Proteomes" id="UP001140206">
    <property type="component" value="Chromosome 1"/>
</dbReference>
<accession>A0AAV8GVD1</accession>
<dbReference type="InterPro" id="IPR036770">
    <property type="entry name" value="Ankyrin_rpt-contain_sf"/>
</dbReference>
<feature type="transmembrane region" description="Helical" evidence="8">
    <location>
        <begin position="876"/>
        <end position="904"/>
    </location>
</feature>
<keyword evidence="11" id="KW-1185">Reference proteome</keyword>
<feature type="repeat" description="ANK" evidence="7">
    <location>
        <begin position="568"/>
        <end position="591"/>
    </location>
</feature>
<dbReference type="Pfam" id="PF13962">
    <property type="entry name" value="PGG"/>
    <property type="match status" value="1"/>
</dbReference>
<keyword evidence="2 8" id="KW-0812">Transmembrane</keyword>
<dbReference type="PROSITE" id="PS50088">
    <property type="entry name" value="ANK_REPEAT"/>
    <property type="match status" value="5"/>
</dbReference>
<evidence type="ECO:0000256" key="2">
    <source>
        <dbReference type="ARBA" id="ARBA00022692"/>
    </source>
</evidence>
<dbReference type="Gene3D" id="1.25.40.20">
    <property type="entry name" value="Ankyrin repeat-containing domain"/>
    <property type="match status" value="4"/>
</dbReference>
<protein>
    <submittedName>
        <fullName evidence="10">Ankyrin repeat protein family-like protein</fullName>
    </submittedName>
</protein>
<sequence length="905" mass="101410">MLSSHTEPTGSEMVPQPRPLMPVHIFNAAIKGDTDYLIRCLGLLEEREEVKVTVRTSQSTPQQTEEEHETVQFVLGSATRFGDTLLHLLITKRHNELALKVFAKDMSLLKARNRKLETPLHDAAKVGNEEVIHDLIRHSPSVVKDALRETNENGDTALHVAANHNHLQEVVSELMNLDPQVAYVENKQGFSPLYIATVEGHTSMVETMLQVDTTLACTQFSDGTFPVHVAARMGNEELVEHFLREYPDYAKLLDSCGRNFFHMAAEQNHSKMLTTVFALMEDELPQFSQMIENMINARNYEGNTPLHIAAMNGHKFVMRTIWDKLNHDKTALVQNQKRKTALDLSREQLLDTKKEKETVLDSLLTMDANLFMAAVKGDSNVLIRRLGLPTDAQNEIQVTIEDSGSNSQQTEPEHHVAQCELGSTATGFGDTLLHLLITGRHNELALKVFTKDMSLLKTRNNKLETPLHNAAKVRNEEIIRNLIRLSPSVVKDALGEINENGDTALHVAAKHNSEGVVSELMRLDPQAAYKKNKQGFSSLYIAIVEDHTSLVEAMLQVDTTLACTQFSDGTFPVHVAARRGNVDLVKHFLQNYPDYAKLLDSCGRNLFHHIATEETHSYVFTRMFESTRDDLPQISQIVESMINAMDYEGNTPLHIAAMKGHESVMTAILDKLNYDRAALVPNRKGKTAFDLSFDQLWDTKEFDQDKLNAYVDNKGWYFTREWFDNVMIVYQNKLERTQIIGLGSVLIITVAFAAAFTVPGGYNADNGAPVLGKRFMFRAFILANTFAFICAFQSLFAVVFKALKGPEDIDLQYALHKFLSAACCMVIAFGLGSYVVLAPVSLPIAIIVLVVSLLLGSPTVFLLVVTEVDLYYKRLFIFPSTVFLLVLLVVTPVMTLILIFCLAFL</sequence>
<dbReference type="InterPro" id="IPR002110">
    <property type="entry name" value="Ankyrin_rpt"/>
</dbReference>
<dbReference type="AlphaFoldDB" id="A0AAV8GVD1"/>
<dbReference type="SUPFAM" id="SSF48403">
    <property type="entry name" value="Ankyrin repeat"/>
    <property type="match status" value="2"/>
</dbReference>
<evidence type="ECO:0000256" key="7">
    <source>
        <dbReference type="PROSITE-ProRule" id="PRU00023"/>
    </source>
</evidence>
<evidence type="ECO:0000256" key="3">
    <source>
        <dbReference type="ARBA" id="ARBA00022737"/>
    </source>
</evidence>
<feature type="repeat" description="ANK" evidence="7">
    <location>
        <begin position="153"/>
        <end position="186"/>
    </location>
</feature>
<dbReference type="PANTHER" id="PTHR24186">
    <property type="entry name" value="PROTEIN PHOSPHATASE 1 REGULATORY SUBUNIT"/>
    <property type="match status" value="1"/>
</dbReference>
<evidence type="ECO:0000256" key="4">
    <source>
        <dbReference type="ARBA" id="ARBA00022989"/>
    </source>
</evidence>
<evidence type="ECO:0000259" key="9">
    <source>
        <dbReference type="Pfam" id="PF13962"/>
    </source>
</evidence>
<dbReference type="GO" id="GO:0005886">
    <property type="term" value="C:plasma membrane"/>
    <property type="evidence" value="ECO:0007669"/>
    <property type="project" value="TreeGrafter"/>
</dbReference>
<keyword evidence="5 7" id="KW-0040">ANK repeat</keyword>
<feature type="repeat" description="ANK" evidence="7">
    <location>
        <begin position="648"/>
        <end position="671"/>
    </location>
</feature>
<dbReference type="SMART" id="SM00248">
    <property type="entry name" value="ANK"/>
    <property type="match status" value="13"/>
</dbReference>
<feature type="repeat" description="ANK" evidence="7">
    <location>
        <begin position="301"/>
        <end position="321"/>
    </location>
</feature>
<evidence type="ECO:0000256" key="6">
    <source>
        <dbReference type="ARBA" id="ARBA00023136"/>
    </source>
</evidence>
<feature type="transmembrane region" description="Helical" evidence="8">
    <location>
        <begin position="818"/>
        <end position="837"/>
    </location>
</feature>
<dbReference type="Pfam" id="PF00023">
    <property type="entry name" value="Ank"/>
    <property type="match status" value="1"/>
</dbReference>
<dbReference type="Pfam" id="PF12796">
    <property type="entry name" value="Ank_2"/>
    <property type="match status" value="4"/>
</dbReference>
<keyword evidence="6 8" id="KW-0472">Membrane</keyword>